<evidence type="ECO:0000256" key="8">
    <source>
        <dbReference type="ARBA" id="ARBA00023065"/>
    </source>
</evidence>
<reference evidence="12" key="1">
    <citation type="submission" date="2023-05" db="EMBL/GenBank/DDBJ databases">
        <authorList>
            <person name="Stuckert A."/>
        </authorList>
    </citation>
    <scope>NUCLEOTIDE SEQUENCE</scope>
</reference>
<keyword evidence="7 11" id="KW-1133">Transmembrane helix</keyword>
<evidence type="ECO:0000256" key="2">
    <source>
        <dbReference type="ARBA" id="ARBA00006513"/>
    </source>
</evidence>
<evidence type="ECO:0000256" key="4">
    <source>
        <dbReference type="ARBA" id="ARBA00022475"/>
    </source>
</evidence>
<evidence type="ECO:0000256" key="1">
    <source>
        <dbReference type="ARBA" id="ARBA00004651"/>
    </source>
</evidence>
<evidence type="ECO:0000256" key="5">
    <source>
        <dbReference type="ARBA" id="ARBA00022692"/>
    </source>
</evidence>
<sequence>MDHHTPECNCTSNVCSMFSQGIYYLYPFTIEYHILASTMLYVLWKNIGRHVKNTNNSRRFTSSSMV</sequence>
<proteinExistence type="inferred from homology"/>
<evidence type="ECO:0000256" key="6">
    <source>
        <dbReference type="ARBA" id="ARBA00022781"/>
    </source>
</evidence>
<keyword evidence="3" id="KW-0813">Transport</keyword>
<evidence type="ECO:0000256" key="10">
    <source>
        <dbReference type="ARBA" id="ARBA00023303"/>
    </source>
</evidence>
<name>A0ABN9DYC9_9NEOB</name>
<evidence type="ECO:0000256" key="11">
    <source>
        <dbReference type="SAM" id="Phobius"/>
    </source>
</evidence>
<evidence type="ECO:0000256" key="3">
    <source>
        <dbReference type="ARBA" id="ARBA00022448"/>
    </source>
</evidence>
<evidence type="ECO:0000256" key="9">
    <source>
        <dbReference type="ARBA" id="ARBA00023136"/>
    </source>
</evidence>
<keyword evidence="10" id="KW-0407">Ion channel</keyword>
<keyword evidence="9 11" id="KW-0472">Membrane</keyword>
<gene>
    <name evidence="12" type="ORF">SPARVUS_LOCUS8748526</name>
</gene>
<dbReference type="InterPro" id="IPR004878">
    <property type="entry name" value="Otopetrin"/>
</dbReference>
<keyword evidence="8" id="KW-0406">Ion transport</keyword>
<comment type="similarity">
    <text evidence="2">Belongs to the otopetrin family.</text>
</comment>
<dbReference type="Pfam" id="PF03189">
    <property type="entry name" value="Otopetrin"/>
    <property type="match status" value="1"/>
</dbReference>
<dbReference type="Proteomes" id="UP001162483">
    <property type="component" value="Unassembled WGS sequence"/>
</dbReference>
<dbReference type="EMBL" id="CATNWA010014929">
    <property type="protein sequence ID" value="CAI9577630.1"/>
    <property type="molecule type" value="Genomic_DNA"/>
</dbReference>
<evidence type="ECO:0000313" key="12">
    <source>
        <dbReference type="EMBL" id="CAI9577630.1"/>
    </source>
</evidence>
<feature type="transmembrane region" description="Helical" evidence="11">
    <location>
        <begin position="23"/>
        <end position="44"/>
    </location>
</feature>
<evidence type="ECO:0000256" key="7">
    <source>
        <dbReference type="ARBA" id="ARBA00022989"/>
    </source>
</evidence>
<comment type="subcellular location">
    <subcellularLocation>
        <location evidence="1">Cell membrane</location>
        <topology evidence="1">Multi-pass membrane protein</topology>
    </subcellularLocation>
</comment>
<keyword evidence="5 11" id="KW-0812">Transmembrane</keyword>
<dbReference type="PANTHER" id="PTHR21522:SF19">
    <property type="entry name" value="PROTON CHANNEL OTOP1"/>
    <property type="match status" value="1"/>
</dbReference>
<keyword evidence="13" id="KW-1185">Reference proteome</keyword>
<keyword evidence="4" id="KW-1003">Cell membrane</keyword>
<protein>
    <submittedName>
        <fullName evidence="12">Uncharacterized protein</fullName>
    </submittedName>
</protein>
<comment type="caution">
    <text evidence="12">The sequence shown here is derived from an EMBL/GenBank/DDBJ whole genome shotgun (WGS) entry which is preliminary data.</text>
</comment>
<keyword evidence="6" id="KW-0375">Hydrogen ion transport</keyword>
<dbReference type="PANTHER" id="PTHR21522">
    <property type="entry name" value="PROTON CHANNEL OTOP"/>
    <property type="match status" value="1"/>
</dbReference>
<organism evidence="12 13">
    <name type="scientific">Staurois parvus</name>
    <dbReference type="NCBI Taxonomy" id="386267"/>
    <lineage>
        <taxon>Eukaryota</taxon>
        <taxon>Metazoa</taxon>
        <taxon>Chordata</taxon>
        <taxon>Craniata</taxon>
        <taxon>Vertebrata</taxon>
        <taxon>Euteleostomi</taxon>
        <taxon>Amphibia</taxon>
        <taxon>Batrachia</taxon>
        <taxon>Anura</taxon>
        <taxon>Neobatrachia</taxon>
        <taxon>Ranoidea</taxon>
        <taxon>Ranidae</taxon>
        <taxon>Staurois</taxon>
    </lineage>
</organism>
<evidence type="ECO:0000313" key="13">
    <source>
        <dbReference type="Proteomes" id="UP001162483"/>
    </source>
</evidence>
<accession>A0ABN9DYC9</accession>